<gene>
    <name evidence="2" type="ORF">GJ699_26505</name>
</gene>
<accession>A0A6I2L5W9</accession>
<dbReference type="RefSeq" id="WP_154382047.1">
    <property type="nucleotide sequence ID" value="NZ_WKJK01000017.1"/>
</dbReference>
<organism evidence="2 3">
    <name type="scientific">Duganella guangzhouensis</name>
    <dbReference type="NCBI Taxonomy" id="2666084"/>
    <lineage>
        <taxon>Bacteria</taxon>
        <taxon>Pseudomonadati</taxon>
        <taxon>Pseudomonadota</taxon>
        <taxon>Betaproteobacteria</taxon>
        <taxon>Burkholderiales</taxon>
        <taxon>Oxalobacteraceae</taxon>
        <taxon>Telluria group</taxon>
        <taxon>Duganella</taxon>
    </lineage>
</organism>
<protein>
    <submittedName>
        <fullName evidence="2">Uncharacterized protein</fullName>
    </submittedName>
</protein>
<comment type="caution">
    <text evidence="2">The sequence shown here is derived from an EMBL/GenBank/DDBJ whole genome shotgun (WGS) entry which is preliminary data.</text>
</comment>
<proteinExistence type="predicted"/>
<sequence>MRYIVCLLFCALFAGQAAAANPGKDAQQCVSVESKRGEISLTNNCSEQIFILWCGDMKYSKERCGDGPNGSYYAFSNNLGPGRSSELRIRAGGNYSWAACYGGISFGKEGYEDYPDGSYKCLPTGHYAR</sequence>
<keyword evidence="3" id="KW-1185">Reference proteome</keyword>
<reference evidence="2 3" key="1">
    <citation type="submission" date="2019-11" db="EMBL/GenBank/DDBJ databases">
        <title>Novel species isolated from a subtropical stream in China.</title>
        <authorList>
            <person name="Lu H."/>
        </authorList>
    </citation>
    <scope>NUCLEOTIDE SEQUENCE [LARGE SCALE GENOMIC DNA]</scope>
    <source>
        <strain evidence="2 3">FT80W</strain>
    </source>
</reference>
<evidence type="ECO:0000313" key="3">
    <source>
        <dbReference type="Proteomes" id="UP000433309"/>
    </source>
</evidence>
<feature type="signal peptide" evidence="1">
    <location>
        <begin position="1"/>
        <end position="19"/>
    </location>
</feature>
<dbReference type="Proteomes" id="UP000433309">
    <property type="component" value="Unassembled WGS sequence"/>
</dbReference>
<name>A0A6I2L5W9_9BURK</name>
<dbReference type="AlphaFoldDB" id="A0A6I2L5W9"/>
<evidence type="ECO:0000256" key="1">
    <source>
        <dbReference type="SAM" id="SignalP"/>
    </source>
</evidence>
<evidence type="ECO:0000313" key="2">
    <source>
        <dbReference type="EMBL" id="MRW93548.1"/>
    </source>
</evidence>
<keyword evidence="1" id="KW-0732">Signal</keyword>
<dbReference type="EMBL" id="WKJK01000017">
    <property type="protein sequence ID" value="MRW93548.1"/>
    <property type="molecule type" value="Genomic_DNA"/>
</dbReference>
<feature type="chain" id="PRO_5026013018" evidence="1">
    <location>
        <begin position="20"/>
        <end position="129"/>
    </location>
</feature>